<evidence type="ECO:0000259" key="4">
    <source>
        <dbReference type="PROSITE" id="PS50212"/>
    </source>
</evidence>
<dbReference type="Gene3D" id="1.10.840.10">
    <property type="entry name" value="Ras guanine-nucleotide exchange factors catalytic domain"/>
    <property type="match status" value="1"/>
</dbReference>
<dbReference type="InterPro" id="IPR036964">
    <property type="entry name" value="RASGEF_cat_dom_sf"/>
</dbReference>
<dbReference type="InterPro" id="IPR008937">
    <property type="entry name" value="Ras-like_GEF"/>
</dbReference>
<dbReference type="PROSITE" id="PS50212">
    <property type="entry name" value="RASGEF_NTER"/>
    <property type="match status" value="1"/>
</dbReference>
<dbReference type="GO" id="GO:0005886">
    <property type="term" value="C:plasma membrane"/>
    <property type="evidence" value="ECO:0007669"/>
    <property type="project" value="TreeGrafter"/>
</dbReference>
<evidence type="ECO:0000313" key="6">
    <source>
        <dbReference type="WBParaSite" id="nRc.2.0.1.t46152-RA"/>
    </source>
</evidence>
<feature type="compositionally biased region" description="Basic and acidic residues" evidence="3">
    <location>
        <begin position="263"/>
        <end position="278"/>
    </location>
</feature>
<dbReference type="GO" id="GO:0007265">
    <property type="term" value="P:Ras protein signal transduction"/>
    <property type="evidence" value="ECO:0007669"/>
    <property type="project" value="TreeGrafter"/>
</dbReference>
<dbReference type="Proteomes" id="UP000887565">
    <property type="component" value="Unplaced"/>
</dbReference>
<dbReference type="GO" id="GO:0005085">
    <property type="term" value="F:guanyl-nucleotide exchange factor activity"/>
    <property type="evidence" value="ECO:0007669"/>
    <property type="project" value="UniProtKB-KW"/>
</dbReference>
<evidence type="ECO:0000256" key="1">
    <source>
        <dbReference type="ARBA" id="ARBA00022658"/>
    </source>
</evidence>
<sequence>DTSGLCTDDSSRISSVCSIEYYKRRFDDPEFLPSSSKSIYGTPQDHLQWETVKEKVLKAGTLKKLVKALLDEEFHVDSRHFNVFFATFRAFSEPHDVLRAILAEVYVILSEKEAIAEVRKAVEIQTRSWYNILNWWIDLYPDDFRAHPYYNCLTHLIEFTRIQQGIFHDLFVKCVRRRDDFSRSLMKPFTGRFAIEKFVLSSPADNPNGHMLVNSVKIPSVVHTDATYVAEQLTYLDAVEIFKRLVPHQCQSCFWSKRGNKTNKTENSDSHNVPRSDSQDMEIYT</sequence>
<dbReference type="Gene3D" id="1.20.870.10">
    <property type="entry name" value="Son of sevenless (SoS) protein Chain: S domain 1"/>
    <property type="match status" value="1"/>
</dbReference>
<dbReference type="Pfam" id="PF00618">
    <property type="entry name" value="RasGEF_N"/>
    <property type="match status" value="1"/>
</dbReference>
<evidence type="ECO:0000256" key="3">
    <source>
        <dbReference type="SAM" id="MobiDB-lite"/>
    </source>
</evidence>
<feature type="domain" description="N-terminal Ras-GEF" evidence="4">
    <location>
        <begin position="53"/>
        <end position="182"/>
    </location>
</feature>
<dbReference type="PANTHER" id="PTHR23113">
    <property type="entry name" value="GUANINE NUCLEOTIDE EXCHANGE FACTOR"/>
    <property type="match status" value="1"/>
</dbReference>
<feature type="region of interest" description="Disordered" evidence="3">
    <location>
        <begin position="261"/>
        <end position="285"/>
    </location>
</feature>
<proteinExistence type="predicted"/>
<accession>A0A915L5V8</accession>
<organism evidence="5 6">
    <name type="scientific">Romanomermis culicivorax</name>
    <name type="common">Nematode worm</name>
    <dbReference type="NCBI Taxonomy" id="13658"/>
    <lineage>
        <taxon>Eukaryota</taxon>
        <taxon>Metazoa</taxon>
        <taxon>Ecdysozoa</taxon>
        <taxon>Nematoda</taxon>
        <taxon>Enoplea</taxon>
        <taxon>Dorylaimia</taxon>
        <taxon>Mermithida</taxon>
        <taxon>Mermithoidea</taxon>
        <taxon>Mermithidae</taxon>
        <taxon>Romanomermis</taxon>
    </lineage>
</organism>
<name>A0A915L5V8_ROMCU</name>
<dbReference type="AlphaFoldDB" id="A0A915L5V8"/>
<dbReference type="SMART" id="SM00229">
    <property type="entry name" value="RasGEFN"/>
    <property type="match status" value="1"/>
</dbReference>
<evidence type="ECO:0000313" key="5">
    <source>
        <dbReference type="Proteomes" id="UP000887565"/>
    </source>
</evidence>
<dbReference type="PANTHER" id="PTHR23113:SF312">
    <property type="entry name" value="RAL GUANINE NUCLEOTIDE DISSOCIATION STIMULATOR-LIKE, ISOFORM E"/>
    <property type="match status" value="1"/>
</dbReference>
<dbReference type="InterPro" id="IPR023578">
    <property type="entry name" value="Ras_GEF_dom_sf"/>
</dbReference>
<keyword evidence="5" id="KW-1185">Reference proteome</keyword>
<dbReference type="CDD" id="cd06224">
    <property type="entry name" value="REM"/>
    <property type="match status" value="1"/>
</dbReference>
<dbReference type="SUPFAM" id="SSF48366">
    <property type="entry name" value="Ras GEF"/>
    <property type="match status" value="1"/>
</dbReference>
<keyword evidence="1 2" id="KW-0344">Guanine-nucleotide releasing factor</keyword>
<dbReference type="WBParaSite" id="nRc.2.0.1.t46152-RA">
    <property type="protein sequence ID" value="nRc.2.0.1.t46152-RA"/>
    <property type="gene ID" value="nRc.2.0.1.g46152"/>
</dbReference>
<reference evidence="6" key="1">
    <citation type="submission" date="2022-11" db="UniProtKB">
        <authorList>
            <consortium name="WormBaseParasite"/>
        </authorList>
    </citation>
    <scope>IDENTIFICATION</scope>
</reference>
<dbReference type="InterPro" id="IPR000651">
    <property type="entry name" value="Ras-like_Gua-exchang_fac_N"/>
</dbReference>
<evidence type="ECO:0000256" key="2">
    <source>
        <dbReference type="PROSITE-ProRule" id="PRU00135"/>
    </source>
</evidence>
<protein>
    <submittedName>
        <fullName evidence="6">N-terminal Ras-GEF domain-containing protein</fullName>
    </submittedName>
</protein>